<sequence length="898" mass="100282">MAGSQFSSSSSSLLLLLLLSIVAAVTAAPAYASNCATTVPESTPTTRVIHPYDSFSLSNGHFSGGDPLIPNTPLLRSFYFLPHTFHRTTTAGVLRITATLSVRTGGSRFIGNVSSLLQRASIGIPTRSRPLTFEFSGYWSESSGLLCMVGDGVSRSPDGKFLRLPAVLNLRYPKSSNITTSVVAGKITSLDSADSPNYFHPISILAYSQKSYNYTMISDAKGSCSRVDHKVESLGLDKTSWCSSLMGFLGGRFRLDYGNGTNCSPKNCGPFAKDLSFYPSFMSWNHIQCSDDGEMHLYMEFSNYTGYGERSIFVPKHSLVAEGFWDHDKNRLCMVACRVLDVEGSGGDASVRDCSIRVCLWIPAVLSIESSGSVVGQLWSGKDKKDLGYFDMVSFWSSEASFDSTPDLRYEYTKLDSVNKSCKAFNLPKSRKMYPDGQSVGDMRFDFSLRDAKGRRAWGYANPLFIGQNFSGRSYMVSLEAPTPPPSLVDLNHSLSNVSYRISYSLPNSSYDGSGQTEILAEGVYNAATGMLCMVGCRSLLASVNEKQVKGSKDCEILINMQLSPFDPEAGERLYGSIKSSRRESDPLYFEPLETQSYVMYTAQSVESIWRMDMEITMVLISLTLLCIFIGFQLFYINKNPDVLPSISVTMLVILTLGYMIPLVLNFEALFMRRNTQNVLSWSGGWLEANEVIVRVITMVAFLMQFRFLQVVWSARYREESKKALWVAERKALQLCLPLYFIGGLIAWFVYSNQSRSQLQRQDFNSANHRSIWEDLISYAGLILDGFLLPQILLNIFWNSKDKALSPVFYVGTTIVRALPHLYDAYRAHHYVPYFDSSYIYANPKNDFFSSTWDIIIPCEGVLLAVLIFLQQRFGGRCILPARFRQSGGYEIVSSISL</sequence>
<evidence type="ECO:0000313" key="1">
    <source>
        <dbReference type="EMBL" id="KAH7657836.1"/>
    </source>
</evidence>
<dbReference type="Proteomes" id="UP000827976">
    <property type="component" value="Chromosome 17"/>
</dbReference>
<proteinExistence type="predicted"/>
<comment type="caution">
    <text evidence="1">The sequence shown here is derived from an EMBL/GenBank/DDBJ whole genome shotgun (WGS) entry which is preliminary data.</text>
</comment>
<accession>A0ACB7UC19</accession>
<gene>
    <name evidence="1" type="ORF">IHE45_17G047000</name>
</gene>
<protein>
    <submittedName>
        <fullName evidence="1">Uncharacterized protein</fullName>
    </submittedName>
</protein>
<keyword evidence="2" id="KW-1185">Reference proteome</keyword>
<organism evidence="1 2">
    <name type="scientific">Dioscorea alata</name>
    <name type="common">Purple yam</name>
    <dbReference type="NCBI Taxonomy" id="55571"/>
    <lineage>
        <taxon>Eukaryota</taxon>
        <taxon>Viridiplantae</taxon>
        <taxon>Streptophyta</taxon>
        <taxon>Embryophyta</taxon>
        <taxon>Tracheophyta</taxon>
        <taxon>Spermatophyta</taxon>
        <taxon>Magnoliopsida</taxon>
        <taxon>Liliopsida</taxon>
        <taxon>Dioscoreales</taxon>
        <taxon>Dioscoreaceae</taxon>
        <taxon>Dioscorea</taxon>
    </lineage>
</organism>
<name>A0ACB7UC19_DIOAL</name>
<reference evidence="2" key="1">
    <citation type="journal article" date="2022" name="Nat. Commun.">
        <title>Chromosome evolution and the genetic basis of agronomically important traits in greater yam.</title>
        <authorList>
            <person name="Bredeson J.V."/>
            <person name="Lyons J.B."/>
            <person name="Oniyinde I.O."/>
            <person name="Okereke N.R."/>
            <person name="Kolade O."/>
            <person name="Nnabue I."/>
            <person name="Nwadili C.O."/>
            <person name="Hribova E."/>
            <person name="Parker M."/>
            <person name="Nwogha J."/>
            <person name="Shu S."/>
            <person name="Carlson J."/>
            <person name="Kariba R."/>
            <person name="Muthemba S."/>
            <person name="Knop K."/>
            <person name="Barton G.J."/>
            <person name="Sherwood A.V."/>
            <person name="Lopez-Montes A."/>
            <person name="Asiedu R."/>
            <person name="Jamnadass R."/>
            <person name="Muchugi A."/>
            <person name="Goodstein D."/>
            <person name="Egesi C.N."/>
            <person name="Featherston J."/>
            <person name="Asfaw A."/>
            <person name="Simpson G.G."/>
            <person name="Dolezel J."/>
            <person name="Hendre P.S."/>
            <person name="Van Deynze A."/>
            <person name="Kumar P.L."/>
            <person name="Obidiegwu J.E."/>
            <person name="Bhattacharjee R."/>
            <person name="Rokhsar D.S."/>
        </authorList>
    </citation>
    <scope>NUCLEOTIDE SEQUENCE [LARGE SCALE GENOMIC DNA]</scope>
    <source>
        <strain evidence="2">cv. TDa95/00328</strain>
    </source>
</reference>
<dbReference type="EMBL" id="CM037027">
    <property type="protein sequence ID" value="KAH7657836.1"/>
    <property type="molecule type" value="Genomic_DNA"/>
</dbReference>
<evidence type="ECO:0000313" key="2">
    <source>
        <dbReference type="Proteomes" id="UP000827976"/>
    </source>
</evidence>